<dbReference type="Proteomes" id="UP000234479">
    <property type="component" value="Unassembled WGS sequence"/>
</dbReference>
<dbReference type="InterPro" id="IPR048446">
    <property type="entry name" value="DncV_C"/>
</dbReference>
<dbReference type="NCBIfam" id="NF041078">
    <property type="entry name" value="cGAS"/>
    <property type="match status" value="1"/>
</dbReference>
<evidence type="ECO:0000256" key="1">
    <source>
        <dbReference type="ARBA" id="ARBA00022679"/>
    </source>
</evidence>
<organism evidence="14 15">
    <name type="scientific">Caulobacter zeae</name>
    <dbReference type="NCBI Taxonomy" id="2055137"/>
    <lineage>
        <taxon>Bacteria</taxon>
        <taxon>Pseudomonadati</taxon>
        <taxon>Pseudomonadota</taxon>
        <taxon>Alphaproteobacteria</taxon>
        <taxon>Caulobacterales</taxon>
        <taxon>Caulobacteraceae</taxon>
        <taxon>Caulobacter</taxon>
    </lineage>
</organism>
<dbReference type="Pfam" id="PF21713">
    <property type="entry name" value="DncV_C"/>
    <property type="match status" value="1"/>
</dbReference>
<reference evidence="14 15" key="1">
    <citation type="submission" date="2017-12" db="EMBL/GenBank/DDBJ databases">
        <title>The genome sequence of Caulobacter sp. 410.</title>
        <authorList>
            <person name="Gao J."/>
            <person name="Mao X."/>
            <person name="Sun J."/>
        </authorList>
    </citation>
    <scope>NUCLEOTIDE SEQUENCE [LARGE SCALE GENOMIC DNA]</scope>
    <source>
        <strain evidence="14 15">410</strain>
    </source>
</reference>
<evidence type="ECO:0000256" key="7">
    <source>
        <dbReference type="ARBA" id="ARBA00023080"/>
    </source>
</evidence>
<keyword evidence="7" id="KW-0546">Nucleotide metabolism</keyword>
<evidence type="ECO:0000256" key="4">
    <source>
        <dbReference type="ARBA" id="ARBA00022741"/>
    </source>
</evidence>
<dbReference type="OrthoDB" id="6402963at2"/>
<comment type="caution">
    <text evidence="14">The sequence shown here is derived from an EMBL/GenBank/DDBJ whole genome shotgun (WGS) entry which is preliminary data.</text>
</comment>
<sequence>MRYNAHKLFYRPGTLPCLRHELTITEDQRQKLLGVRRKARAALRAGLKRAGEYLTQAEYSLLRAAPGRAAVNPSQLSFNPKFRTQGSWAYDTLNRPAKRSQQLDLDDGMYIPMSIVGINPSIASGVLFLISERILAQLCQAEGWTLDTSKSICIRIEVDAECHLDVNIYAIPDQKMVLLEKAFAEAASNRAMDSATLVNGPRDLRLDPTEIYVAHRKKGWEQSDPLELEDWFLKAAGRHSSWTDLKRITRYLKAWRDERWDACALSSIALMVCAVEALDEANNPPVAGRDDDGLLVVVRALAEKIGADIENPVVTGRMLNDHWTAAEKGHFQLSARSFREELDTALNNEASSGGVVGRIIKLFGPRVPNDSSLVAPLATIAAVRSTASQPAPSPRVGSQTSG</sequence>
<dbReference type="RefSeq" id="WP_101719757.1">
    <property type="nucleotide sequence ID" value="NZ_PJRS01000041.1"/>
</dbReference>
<feature type="domain" description="Cyclic GMP-AMP synthase C-terminal" evidence="13">
    <location>
        <begin position="244"/>
        <end position="374"/>
    </location>
</feature>
<evidence type="ECO:0000256" key="8">
    <source>
        <dbReference type="ARBA" id="ARBA00023118"/>
    </source>
</evidence>
<gene>
    <name evidence="14" type="ORF">SGCZBJ_20385</name>
</gene>
<dbReference type="GO" id="GO:0009117">
    <property type="term" value="P:nucleotide metabolic process"/>
    <property type="evidence" value="ECO:0007669"/>
    <property type="project" value="UniProtKB-KW"/>
</dbReference>
<evidence type="ECO:0000256" key="5">
    <source>
        <dbReference type="ARBA" id="ARBA00022840"/>
    </source>
</evidence>
<dbReference type="GO" id="GO:0051607">
    <property type="term" value="P:defense response to virus"/>
    <property type="evidence" value="ECO:0007669"/>
    <property type="project" value="UniProtKB-KW"/>
</dbReference>
<dbReference type="AlphaFoldDB" id="A0A2N5D785"/>
<evidence type="ECO:0000259" key="13">
    <source>
        <dbReference type="Pfam" id="PF21713"/>
    </source>
</evidence>
<keyword evidence="8" id="KW-0051">Antiviral defense</keyword>
<evidence type="ECO:0000256" key="9">
    <source>
        <dbReference type="ARBA" id="ARBA00023134"/>
    </source>
</evidence>
<dbReference type="GO" id="GO:0005525">
    <property type="term" value="F:GTP binding"/>
    <property type="evidence" value="ECO:0007669"/>
    <property type="project" value="UniProtKB-KW"/>
</dbReference>
<dbReference type="GO" id="GO:0140701">
    <property type="term" value="F:3',3'-cyclic GMP-AMP synthase activity"/>
    <property type="evidence" value="ECO:0007669"/>
    <property type="project" value="InterPro"/>
</dbReference>
<keyword evidence="2" id="KW-0548">Nucleotidyltransferase</keyword>
<evidence type="ECO:0000313" key="15">
    <source>
        <dbReference type="Proteomes" id="UP000234479"/>
    </source>
</evidence>
<evidence type="ECO:0000313" key="14">
    <source>
        <dbReference type="EMBL" id="PLR21925.1"/>
    </source>
</evidence>
<evidence type="ECO:0000256" key="11">
    <source>
        <dbReference type="ARBA" id="ARBA00048304"/>
    </source>
</evidence>
<keyword evidence="4" id="KW-0547">Nucleotide-binding</keyword>
<dbReference type="EMBL" id="PJRS01000041">
    <property type="protein sequence ID" value="PLR21925.1"/>
    <property type="molecule type" value="Genomic_DNA"/>
</dbReference>
<comment type="catalytic activity">
    <reaction evidence="11">
        <text>GTP + ATP = 3',3'-cGAMP + 2 diphosphate</text>
        <dbReference type="Rhea" id="RHEA:35647"/>
        <dbReference type="ChEBI" id="CHEBI:30616"/>
        <dbReference type="ChEBI" id="CHEBI:33019"/>
        <dbReference type="ChEBI" id="CHEBI:37565"/>
        <dbReference type="ChEBI" id="CHEBI:71501"/>
    </reaction>
    <physiologicalReaction direction="left-to-right" evidence="11">
        <dbReference type="Rhea" id="RHEA:35648"/>
    </physiologicalReaction>
</comment>
<dbReference type="Pfam" id="PF21654">
    <property type="entry name" value="DncV-like_NTFase"/>
    <property type="match status" value="1"/>
</dbReference>
<dbReference type="InterPro" id="IPR048445">
    <property type="entry name" value="DncV-like_NTFase"/>
</dbReference>
<evidence type="ECO:0000256" key="2">
    <source>
        <dbReference type="ARBA" id="ARBA00022695"/>
    </source>
</evidence>
<dbReference type="InterPro" id="IPR047805">
    <property type="entry name" value="GAMP_synthase"/>
</dbReference>
<dbReference type="GO" id="GO:0046872">
    <property type="term" value="F:metal ion binding"/>
    <property type="evidence" value="ECO:0007669"/>
    <property type="project" value="UniProtKB-KW"/>
</dbReference>
<feature type="domain" description="Cyclic GMP-AMP synthase DncV-like nucleotidyltransferase" evidence="12">
    <location>
        <begin position="80"/>
        <end position="169"/>
    </location>
</feature>
<keyword evidence="3" id="KW-0479">Metal-binding</keyword>
<keyword evidence="9" id="KW-0342">GTP-binding</keyword>
<evidence type="ECO:0000256" key="6">
    <source>
        <dbReference type="ARBA" id="ARBA00022842"/>
    </source>
</evidence>
<evidence type="ECO:0000256" key="10">
    <source>
        <dbReference type="ARBA" id="ARBA00044145"/>
    </source>
</evidence>
<keyword evidence="5" id="KW-0067">ATP-binding</keyword>
<keyword evidence="15" id="KW-1185">Reference proteome</keyword>
<evidence type="ECO:0000256" key="3">
    <source>
        <dbReference type="ARBA" id="ARBA00022723"/>
    </source>
</evidence>
<name>A0A2N5D785_9CAUL</name>
<evidence type="ECO:0000259" key="12">
    <source>
        <dbReference type="Pfam" id="PF21654"/>
    </source>
</evidence>
<keyword evidence="6" id="KW-0460">Magnesium</keyword>
<keyword evidence="1" id="KW-0808">Transferase</keyword>
<protein>
    <recommendedName>
        <fullName evidence="10">Cyclic GMP-AMP synthase</fullName>
    </recommendedName>
</protein>
<dbReference type="GO" id="GO:0005524">
    <property type="term" value="F:ATP binding"/>
    <property type="evidence" value="ECO:0007669"/>
    <property type="project" value="UniProtKB-KW"/>
</dbReference>
<accession>A0A2N5D785</accession>
<proteinExistence type="predicted"/>